<sequence>MPDPRYPSLYQINTRVWLTGLSRALGRRATLDDIPDAELGRLAEKGFDWVWLLSVWQTGPAAQAISRANPGWRREFEETLPDLEDEDIAGSGFAIQGYAVHRDLGGAAALARLRQRLQQHGLKLMLDFVPNHMAPDHPWIDEHPDYFVAGSEDDLARSPQNWCRLQTKSGPRVLAYGRDPYFDGWPDTLQLDYGRPELQQAMIAELERIAGQCDGVRCDMAMLVLPDVFERTWGIRADLFWPKATEAVRRTHPEFRFMAEVYWDLEWTLLLQGFDYAYDKRLYDRLREGHARPVREHFCAGPDYQEKMARFLENHDEPRAAATFAAEMHEAAALITFLSPGLRFFHQGQFEGRRKRISPHLVRTPAEAVDARLQRFYDRLLAVLRRPAVRDGQWQLLECVPAWDGNGSWDCFVAFAFEGQAGERLLVAVNYAPHRSQCYLRLPFADLGDGPWRLKDLIGDAAYEREGSELQARGLYLDEPPWRAQVFSLTRREG</sequence>
<comment type="caution">
    <text evidence="2">The sequence shown here is derived from an EMBL/GenBank/DDBJ whole genome shotgun (WGS) entry which is preliminary data.</text>
</comment>
<dbReference type="RefSeq" id="WP_121241832.1">
    <property type="nucleotide sequence ID" value="NZ_BHVV01000008.1"/>
</dbReference>
<dbReference type="SMART" id="SM00642">
    <property type="entry name" value="Aamy"/>
    <property type="match status" value="1"/>
</dbReference>
<dbReference type="GO" id="GO:0005975">
    <property type="term" value="P:carbohydrate metabolic process"/>
    <property type="evidence" value="ECO:0007669"/>
    <property type="project" value="InterPro"/>
</dbReference>
<dbReference type="EMBL" id="RCCI01000005">
    <property type="protein sequence ID" value="RLJ65184.1"/>
    <property type="molecule type" value="Genomic_DNA"/>
</dbReference>
<keyword evidence="3" id="KW-1185">Reference proteome</keyword>
<dbReference type="CDD" id="cd11347">
    <property type="entry name" value="AmyAc_1"/>
    <property type="match status" value="1"/>
</dbReference>
<evidence type="ECO:0000313" key="2">
    <source>
        <dbReference type="EMBL" id="RLJ65184.1"/>
    </source>
</evidence>
<feature type="domain" description="Glycosyl hydrolase family 13 catalytic" evidence="1">
    <location>
        <begin position="57"/>
        <end position="390"/>
    </location>
</feature>
<dbReference type="PANTHER" id="PTHR47786">
    <property type="entry name" value="ALPHA-1,4-GLUCAN:MALTOSE-1-PHOSPHATE MALTOSYLTRANSFERASE"/>
    <property type="match status" value="1"/>
</dbReference>
<evidence type="ECO:0000313" key="3">
    <source>
        <dbReference type="Proteomes" id="UP000268908"/>
    </source>
</evidence>
<name>A0A497XEP6_9PROT</name>
<reference evidence="2 3" key="1">
    <citation type="submission" date="2018-10" db="EMBL/GenBank/DDBJ databases">
        <title>Genomic Encyclopedia of Type Strains, Phase IV (KMG-IV): sequencing the most valuable type-strain genomes for metagenomic binning, comparative biology and taxonomic classification.</title>
        <authorList>
            <person name="Goeker M."/>
        </authorList>
    </citation>
    <scope>NUCLEOTIDE SEQUENCE [LARGE SCALE GENOMIC DNA]</scope>
    <source>
        <strain evidence="2 3">DSM 26916</strain>
    </source>
</reference>
<dbReference type="SUPFAM" id="SSF51445">
    <property type="entry name" value="(Trans)glycosidases"/>
    <property type="match status" value="1"/>
</dbReference>
<dbReference type="InterPro" id="IPR006047">
    <property type="entry name" value="GH13_cat_dom"/>
</dbReference>
<dbReference type="Gene3D" id="3.20.20.80">
    <property type="entry name" value="Glycosidases"/>
    <property type="match status" value="1"/>
</dbReference>
<organism evidence="2 3">
    <name type="scientific">Sulfurisoma sediminicola</name>
    <dbReference type="NCBI Taxonomy" id="1381557"/>
    <lineage>
        <taxon>Bacteria</taxon>
        <taxon>Pseudomonadati</taxon>
        <taxon>Pseudomonadota</taxon>
        <taxon>Betaproteobacteria</taxon>
        <taxon>Nitrosomonadales</taxon>
        <taxon>Sterolibacteriaceae</taxon>
        <taxon>Sulfurisoma</taxon>
    </lineage>
</organism>
<protein>
    <submittedName>
        <fullName evidence="2">Alpha amylase catalytic subunit</fullName>
    </submittedName>
</protein>
<dbReference type="AlphaFoldDB" id="A0A497XEP6"/>
<gene>
    <name evidence="2" type="ORF">DFR35_1840</name>
</gene>
<dbReference type="Pfam" id="PF00128">
    <property type="entry name" value="Alpha-amylase"/>
    <property type="match status" value="1"/>
</dbReference>
<accession>A0A497XEP6</accession>
<dbReference type="InterPro" id="IPR017853">
    <property type="entry name" value="GH"/>
</dbReference>
<dbReference type="OrthoDB" id="9805159at2"/>
<proteinExistence type="predicted"/>
<dbReference type="Proteomes" id="UP000268908">
    <property type="component" value="Unassembled WGS sequence"/>
</dbReference>
<evidence type="ECO:0000259" key="1">
    <source>
        <dbReference type="SMART" id="SM00642"/>
    </source>
</evidence>
<dbReference type="PANTHER" id="PTHR47786:SF2">
    <property type="entry name" value="GLYCOSYL HYDROLASE FAMILY 13 CATALYTIC DOMAIN-CONTAINING PROTEIN"/>
    <property type="match status" value="1"/>
</dbReference>